<feature type="domain" description="Serine aminopeptidase S33" evidence="2">
    <location>
        <begin position="71"/>
        <end position="180"/>
    </location>
</feature>
<reference evidence="3" key="1">
    <citation type="submission" date="2023-07" db="EMBL/GenBank/DDBJ databases">
        <title>The genome sequence of Rhodocytophaga aerolata KACC 12507.</title>
        <authorList>
            <person name="Zhang X."/>
        </authorList>
    </citation>
    <scope>NUCLEOTIDE SEQUENCE</scope>
    <source>
        <strain evidence="3">KACC 12507</strain>
    </source>
</reference>
<dbReference type="Pfam" id="PF12146">
    <property type="entry name" value="Hydrolase_4"/>
    <property type="match status" value="1"/>
</dbReference>
<dbReference type="SUPFAM" id="SSF53474">
    <property type="entry name" value="alpha/beta-Hydrolases"/>
    <property type="match status" value="1"/>
</dbReference>
<dbReference type="GO" id="GO:0016787">
    <property type="term" value="F:hydrolase activity"/>
    <property type="evidence" value="ECO:0007669"/>
    <property type="project" value="UniProtKB-KW"/>
</dbReference>
<dbReference type="RefSeq" id="WP_302037386.1">
    <property type="nucleotide sequence ID" value="NZ_JAUKPO010000004.1"/>
</dbReference>
<dbReference type="EMBL" id="JAUKPO010000004">
    <property type="protein sequence ID" value="MDO1446585.1"/>
    <property type="molecule type" value="Genomic_DNA"/>
</dbReference>
<evidence type="ECO:0000259" key="2">
    <source>
        <dbReference type="Pfam" id="PF12146"/>
    </source>
</evidence>
<dbReference type="PANTHER" id="PTHR12277">
    <property type="entry name" value="ALPHA/BETA HYDROLASE DOMAIN-CONTAINING PROTEIN"/>
    <property type="match status" value="1"/>
</dbReference>
<name>A0ABT8R3A5_9BACT</name>
<keyword evidence="4" id="KW-1185">Reference proteome</keyword>
<feature type="transmembrane region" description="Helical" evidence="1">
    <location>
        <begin position="6"/>
        <end position="26"/>
    </location>
</feature>
<sequence length="272" mass="31136">MKKMILWIIGIFSVLYLIFCSVFYFYQEKLIFYPEKIPASYRFTFSQPFQEHFIPAADGTHLHGVLFKADSSKGLVFFLHGNAGAVNTWGELASTYTRVGYDFFVLDYRGFGKSEGKLTDENQFFADVQTAYTYIKQAYAEETIVVIGFSIGTASAAMLAANNQPGRLILKAPYYSLLDLMQNISPVIYATLPPFLFKYRFKTYEFIPRIQAPITIFHGDKDYVIYYGSSGKLQRHLKPTDQVIVLPGQGHNGINENREYLRVLHTLLSQRK</sequence>
<dbReference type="InterPro" id="IPR029058">
    <property type="entry name" value="AB_hydrolase_fold"/>
</dbReference>
<keyword evidence="1" id="KW-0812">Transmembrane</keyword>
<keyword evidence="1" id="KW-1133">Transmembrane helix</keyword>
<accession>A0ABT8R3A5</accession>
<comment type="caution">
    <text evidence="3">The sequence shown here is derived from an EMBL/GenBank/DDBJ whole genome shotgun (WGS) entry which is preliminary data.</text>
</comment>
<organism evidence="3 4">
    <name type="scientific">Rhodocytophaga aerolata</name>
    <dbReference type="NCBI Taxonomy" id="455078"/>
    <lineage>
        <taxon>Bacteria</taxon>
        <taxon>Pseudomonadati</taxon>
        <taxon>Bacteroidota</taxon>
        <taxon>Cytophagia</taxon>
        <taxon>Cytophagales</taxon>
        <taxon>Rhodocytophagaceae</taxon>
        <taxon>Rhodocytophaga</taxon>
    </lineage>
</organism>
<dbReference type="Proteomes" id="UP001168528">
    <property type="component" value="Unassembled WGS sequence"/>
</dbReference>
<dbReference type="Gene3D" id="3.40.50.1820">
    <property type="entry name" value="alpha/beta hydrolase"/>
    <property type="match status" value="1"/>
</dbReference>
<protein>
    <submittedName>
        <fullName evidence="3">Alpha/beta fold hydrolase</fullName>
    </submittedName>
</protein>
<proteinExistence type="predicted"/>
<keyword evidence="1" id="KW-0472">Membrane</keyword>
<keyword evidence="3" id="KW-0378">Hydrolase</keyword>
<evidence type="ECO:0000313" key="4">
    <source>
        <dbReference type="Proteomes" id="UP001168528"/>
    </source>
</evidence>
<dbReference type="PANTHER" id="PTHR12277:SF81">
    <property type="entry name" value="PROTEIN ABHD13"/>
    <property type="match status" value="1"/>
</dbReference>
<evidence type="ECO:0000313" key="3">
    <source>
        <dbReference type="EMBL" id="MDO1446585.1"/>
    </source>
</evidence>
<evidence type="ECO:0000256" key="1">
    <source>
        <dbReference type="SAM" id="Phobius"/>
    </source>
</evidence>
<gene>
    <name evidence="3" type="ORF">Q0590_10010</name>
</gene>
<dbReference type="InterPro" id="IPR022742">
    <property type="entry name" value="Hydrolase_4"/>
</dbReference>